<reference evidence="1" key="2">
    <citation type="journal article" date="2006" name="PLoS Pathog.">
        <title>New perspectives on host-parasite interplay by comparative transcriptomic and proteomic analyses of Schistosoma japonicum.</title>
        <authorList>
            <person name="Liu F."/>
            <person name="Lu J."/>
            <person name="Hu W."/>
            <person name="Wang S.Y."/>
            <person name="Cui S.J."/>
            <person name="Chi M."/>
            <person name="Yan Q."/>
            <person name="Wang X.R."/>
            <person name="Song H.D."/>
            <person name="Xu X.N."/>
            <person name="Wang J.J."/>
            <person name="Zhang X.L."/>
            <person name="Zhang X."/>
            <person name="Wang Z.Q."/>
            <person name="Xue C.L."/>
            <person name="Brindley P.J."/>
            <person name="McManus D.P."/>
            <person name="Yang P.Y."/>
            <person name="Feng Z."/>
            <person name="Chen Z."/>
            <person name="Han Z.G."/>
        </authorList>
    </citation>
    <scope>NUCLEOTIDE SEQUENCE</scope>
</reference>
<protein>
    <submittedName>
        <fullName evidence="1">SJCHGC08285 protein</fullName>
    </submittedName>
</protein>
<organism evidence="1">
    <name type="scientific">Schistosoma japonicum</name>
    <name type="common">Blood fluke</name>
    <dbReference type="NCBI Taxonomy" id="6182"/>
    <lineage>
        <taxon>Eukaryota</taxon>
        <taxon>Metazoa</taxon>
        <taxon>Spiralia</taxon>
        <taxon>Lophotrochozoa</taxon>
        <taxon>Platyhelminthes</taxon>
        <taxon>Trematoda</taxon>
        <taxon>Digenea</taxon>
        <taxon>Strigeidida</taxon>
        <taxon>Schistosomatoidea</taxon>
        <taxon>Schistosomatidae</taxon>
        <taxon>Schistosoma</taxon>
    </lineage>
</organism>
<dbReference type="AlphaFoldDB" id="Q5BRH4"/>
<dbReference type="EMBL" id="AY915640">
    <property type="protein sequence ID" value="AAX30861.1"/>
    <property type="molecule type" value="mRNA"/>
</dbReference>
<sequence length="90" mass="10287">MRVLRDKNVHRIIRNTSIRKGIIVIPVTTTTNTVTGEDIAAIVQLQLLVRRVILVLKANPIDVAITERTQHSSSQQVRRIILIWNKNPKM</sequence>
<reference evidence="1" key="1">
    <citation type="submission" date="2005-01" db="EMBL/GenBank/DDBJ databases">
        <authorList>
            <person name="Han Z."/>
        </authorList>
    </citation>
    <scope>NUCLEOTIDE SEQUENCE</scope>
</reference>
<evidence type="ECO:0000313" key="1">
    <source>
        <dbReference type="EMBL" id="AAX30861.1"/>
    </source>
</evidence>
<name>Q5BRH4_SCHJA</name>
<accession>Q5BRH4</accession>
<proteinExistence type="evidence at transcript level"/>